<dbReference type="InterPro" id="IPR038709">
    <property type="entry name" value="RpoN_core-bd_sf"/>
</dbReference>
<accession>A0A326UBL2</accession>
<dbReference type="GO" id="GO:0006352">
    <property type="term" value="P:DNA-templated transcription initiation"/>
    <property type="evidence" value="ECO:0007669"/>
    <property type="project" value="InterPro"/>
</dbReference>
<keyword evidence="8" id="KW-0804">Transcription</keyword>
<dbReference type="AlphaFoldDB" id="A0A326UBL2"/>
<evidence type="ECO:0000256" key="3">
    <source>
        <dbReference type="ARBA" id="ARBA00022679"/>
    </source>
</evidence>
<dbReference type="OrthoDB" id="9814402at2"/>
<feature type="domain" description="RNA polymerase sigma factor 54 DNA-binding" evidence="9">
    <location>
        <begin position="331"/>
        <end position="477"/>
    </location>
</feature>
<dbReference type="Gene3D" id="1.10.10.60">
    <property type="entry name" value="Homeodomain-like"/>
    <property type="match status" value="1"/>
</dbReference>
<evidence type="ECO:0000256" key="2">
    <source>
        <dbReference type="ARBA" id="ARBA00022478"/>
    </source>
</evidence>
<dbReference type="PANTHER" id="PTHR32248:SF4">
    <property type="entry name" value="RNA POLYMERASE SIGMA-54 FACTOR"/>
    <property type="match status" value="1"/>
</dbReference>
<organism evidence="11 12">
    <name type="scientific">Thermosporothrix hazakensis</name>
    <dbReference type="NCBI Taxonomy" id="644383"/>
    <lineage>
        <taxon>Bacteria</taxon>
        <taxon>Bacillati</taxon>
        <taxon>Chloroflexota</taxon>
        <taxon>Ktedonobacteria</taxon>
        <taxon>Ktedonobacterales</taxon>
        <taxon>Thermosporotrichaceae</taxon>
        <taxon>Thermosporothrix</taxon>
    </lineage>
</organism>
<comment type="caution">
    <text evidence="11">The sequence shown here is derived from an EMBL/GenBank/DDBJ whole genome shotgun (WGS) entry which is preliminary data.</text>
</comment>
<dbReference type="RefSeq" id="WP_111320662.1">
    <property type="nucleotide sequence ID" value="NZ_BIFX01000001.1"/>
</dbReference>
<evidence type="ECO:0000256" key="5">
    <source>
        <dbReference type="ARBA" id="ARBA00023015"/>
    </source>
</evidence>
<evidence type="ECO:0000313" key="12">
    <source>
        <dbReference type="Proteomes" id="UP000248806"/>
    </source>
</evidence>
<dbReference type="Pfam" id="PF00309">
    <property type="entry name" value="Sigma54_AID"/>
    <property type="match status" value="1"/>
</dbReference>
<keyword evidence="5" id="KW-0805">Transcription regulation</keyword>
<reference evidence="11 12" key="1">
    <citation type="submission" date="2018-06" db="EMBL/GenBank/DDBJ databases">
        <title>Genomic Encyclopedia of Archaeal and Bacterial Type Strains, Phase II (KMG-II): from individual species to whole genera.</title>
        <authorList>
            <person name="Goeker M."/>
        </authorList>
    </citation>
    <scope>NUCLEOTIDE SEQUENCE [LARGE SCALE GENOMIC DNA]</scope>
    <source>
        <strain evidence="11 12">ATCC BAA-1881</strain>
    </source>
</reference>
<protein>
    <submittedName>
        <fullName evidence="11">RNA polymerase RpoN-/SigL-like sigma 54 subunit</fullName>
    </submittedName>
</protein>
<dbReference type="GO" id="GO:0016779">
    <property type="term" value="F:nucleotidyltransferase activity"/>
    <property type="evidence" value="ECO:0007669"/>
    <property type="project" value="UniProtKB-KW"/>
</dbReference>
<dbReference type="Pfam" id="PF04963">
    <property type="entry name" value="Sigma54_CBD"/>
    <property type="match status" value="1"/>
</dbReference>
<keyword evidence="6" id="KW-0731">Sigma factor</keyword>
<dbReference type="GO" id="GO:0003677">
    <property type="term" value="F:DNA binding"/>
    <property type="evidence" value="ECO:0007669"/>
    <property type="project" value="UniProtKB-KW"/>
</dbReference>
<evidence type="ECO:0000259" key="9">
    <source>
        <dbReference type="Pfam" id="PF04552"/>
    </source>
</evidence>
<dbReference type="PIRSF" id="PIRSF000774">
    <property type="entry name" value="RpoN"/>
    <property type="match status" value="1"/>
</dbReference>
<proteinExistence type="inferred from homology"/>
<dbReference type="GO" id="GO:0016987">
    <property type="term" value="F:sigma factor activity"/>
    <property type="evidence" value="ECO:0007669"/>
    <property type="project" value="UniProtKB-KW"/>
</dbReference>
<keyword evidence="2" id="KW-0240">DNA-directed RNA polymerase</keyword>
<dbReference type="Gene3D" id="1.10.10.1330">
    <property type="entry name" value="RNA polymerase sigma-54 factor, core-binding domain"/>
    <property type="match status" value="1"/>
</dbReference>
<keyword evidence="4" id="KW-0548">Nucleotidyltransferase</keyword>
<gene>
    <name evidence="11" type="ORF">EI42_01628</name>
</gene>
<dbReference type="InterPro" id="IPR007046">
    <property type="entry name" value="RNA_pol_sigma_54_core-bd"/>
</dbReference>
<keyword evidence="3" id="KW-0808">Transferase</keyword>
<dbReference type="Proteomes" id="UP000248806">
    <property type="component" value="Unassembled WGS sequence"/>
</dbReference>
<keyword evidence="12" id="KW-1185">Reference proteome</keyword>
<dbReference type="PROSITE" id="PS00718">
    <property type="entry name" value="SIGMA54_2"/>
    <property type="match status" value="1"/>
</dbReference>
<evidence type="ECO:0000256" key="8">
    <source>
        <dbReference type="ARBA" id="ARBA00023163"/>
    </source>
</evidence>
<dbReference type="PRINTS" id="PR00045">
    <property type="entry name" value="SIGMA54FCT"/>
</dbReference>
<dbReference type="InterPro" id="IPR000394">
    <property type="entry name" value="RNA_pol_sigma_54"/>
</dbReference>
<dbReference type="EMBL" id="QKUF01000003">
    <property type="protein sequence ID" value="PZW33078.1"/>
    <property type="molecule type" value="Genomic_DNA"/>
</dbReference>
<evidence type="ECO:0000259" key="10">
    <source>
        <dbReference type="Pfam" id="PF04963"/>
    </source>
</evidence>
<dbReference type="InterPro" id="IPR007634">
    <property type="entry name" value="RNA_pol_sigma_54_DNA-bd"/>
</dbReference>
<dbReference type="PROSITE" id="PS50044">
    <property type="entry name" value="SIGMA54_3"/>
    <property type="match status" value="1"/>
</dbReference>
<evidence type="ECO:0000256" key="4">
    <source>
        <dbReference type="ARBA" id="ARBA00022695"/>
    </source>
</evidence>
<evidence type="ECO:0000256" key="1">
    <source>
        <dbReference type="ARBA" id="ARBA00008798"/>
    </source>
</evidence>
<keyword evidence="7" id="KW-0238">DNA-binding</keyword>
<dbReference type="GO" id="GO:0000428">
    <property type="term" value="C:DNA-directed RNA polymerase complex"/>
    <property type="evidence" value="ECO:0007669"/>
    <property type="project" value="UniProtKB-KW"/>
</dbReference>
<comment type="similarity">
    <text evidence="1">Belongs to the sigma-54 factor family.</text>
</comment>
<dbReference type="Pfam" id="PF04552">
    <property type="entry name" value="Sigma54_DBD"/>
    <property type="match status" value="1"/>
</dbReference>
<dbReference type="PANTHER" id="PTHR32248">
    <property type="entry name" value="RNA POLYMERASE SIGMA-54 FACTOR"/>
    <property type="match status" value="1"/>
</dbReference>
<feature type="domain" description="RNA polymerase sigma factor 54 core-binding" evidence="10">
    <location>
        <begin position="129"/>
        <end position="316"/>
    </location>
</feature>
<evidence type="ECO:0000256" key="6">
    <source>
        <dbReference type="ARBA" id="ARBA00023082"/>
    </source>
</evidence>
<evidence type="ECO:0000256" key="7">
    <source>
        <dbReference type="ARBA" id="ARBA00023125"/>
    </source>
</evidence>
<dbReference type="NCBIfam" id="TIGR02395">
    <property type="entry name" value="rpoN_sigma"/>
    <property type="match status" value="1"/>
</dbReference>
<evidence type="ECO:0000313" key="11">
    <source>
        <dbReference type="EMBL" id="PZW33078.1"/>
    </source>
</evidence>
<name>A0A326UBL2_THEHA</name>
<dbReference type="GO" id="GO:0001216">
    <property type="term" value="F:DNA-binding transcription activator activity"/>
    <property type="evidence" value="ECO:0007669"/>
    <property type="project" value="InterPro"/>
</dbReference>
<sequence length="478" mass="54798">MRLEPTPRPEQVVRVSARLITSSTILHLSSDELERAVHQEQTDNPALDVVEQKICLFCGSSLYGQICSNCGHFAASSRLTAEQLASLRNPAEPYWLAEQQTLSDIDNYGFITTDSDDEYDPLAHIPTIDSLQETLYRQLEALVPPADTPIAEQLVGNLNERGYLECSVEEIATLLNVPTERVMYVLSQLQSLEPIGIGARDLRECLMLQLKVLSELQTPHPLAHTLIDRFLPQIGKNQFQDIARKLKVSEQEVRDACAFIRGSLYPYPAYTYMPESGINSGTTYIRPDVIIRKGENGFEIELIEEKRYRFSVSAYYTDPELKAYDQGEYQRYIHQHSDRARFFVDCVHRRWRTLRRVMELVVNYQRDFFEKGIRYLRPLTRAEVATRLSLDEGTVSRATANKYALLPNGKLMPLSDFFDVSLGIKDVLRELIEAEDPRKRFSDEELARLMTARGIPMARRTVTKYREEMGIGSSRERS</sequence>